<evidence type="ECO:0000256" key="4">
    <source>
        <dbReference type="ARBA" id="ARBA00022827"/>
    </source>
</evidence>
<dbReference type="Pfam" id="PF01494">
    <property type="entry name" value="FAD_binding_3"/>
    <property type="match status" value="1"/>
</dbReference>
<dbReference type="NCBIfam" id="NF004832">
    <property type="entry name" value="PRK06184.1"/>
    <property type="match status" value="1"/>
</dbReference>
<evidence type="ECO:0000313" key="6">
    <source>
        <dbReference type="EMBL" id="NVN41576.1"/>
    </source>
</evidence>
<name>A0A850PH57_9PROT</name>
<evidence type="ECO:0000256" key="1">
    <source>
        <dbReference type="ARBA" id="ARBA00001974"/>
    </source>
</evidence>
<dbReference type="PANTHER" id="PTHR43004">
    <property type="entry name" value="TRK SYSTEM POTASSIUM UPTAKE PROTEIN"/>
    <property type="match status" value="1"/>
</dbReference>
<proteinExistence type="inferred from homology"/>
<dbReference type="InterPro" id="IPR002938">
    <property type="entry name" value="FAD-bd"/>
</dbReference>
<organism evidence="6 7">
    <name type="scientific">Ameyamaea chiangmaiensis</name>
    <dbReference type="NCBI Taxonomy" id="442969"/>
    <lineage>
        <taxon>Bacteria</taxon>
        <taxon>Pseudomonadati</taxon>
        <taxon>Pseudomonadota</taxon>
        <taxon>Alphaproteobacteria</taxon>
        <taxon>Acetobacterales</taxon>
        <taxon>Acetobacteraceae</taxon>
        <taxon>Ameyamaea</taxon>
    </lineage>
</organism>
<evidence type="ECO:0000256" key="3">
    <source>
        <dbReference type="ARBA" id="ARBA00022630"/>
    </source>
</evidence>
<accession>A0A850PH57</accession>
<protein>
    <submittedName>
        <fullName evidence="6">FAD-dependent oxidoreductase</fullName>
    </submittedName>
</protein>
<feature type="domain" description="FAD-binding" evidence="5">
    <location>
        <begin position="13"/>
        <end position="351"/>
    </location>
</feature>
<keyword evidence="4" id="KW-0274">FAD</keyword>
<dbReference type="SUPFAM" id="SSF51905">
    <property type="entry name" value="FAD/NAD(P)-binding domain"/>
    <property type="match status" value="1"/>
</dbReference>
<reference evidence="6 7" key="1">
    <citation type="submission" date="2020-06" db="EMBL/GenBank/DDBJ databases">
        <title>Description of novel acetic acid bacteria.</title>
        <authorList>
            <person name="Sombolestani A."/>
        </authorList>
    </citation>
    <scope>NUCLEOTIDE SEQUENCE [LARGE SCALE GENOMIC DNA]</scope>
    <source>
        <strain evidence="6 7">LMG 27010</strain>
    </source>
</reference>
<dbReference type="EMBL" id="JABXXR010000148">
    <property type="protein sequence ID" value="NVN41576.1"/>
    <property type="molecule type" value="Genomic_DNA"/>
</dbReference>
<keyword evidence="7" id="KW-1185">Reference proteome</keyword>
<dbReference type="Gene3D" id="3.30.70.2450">
    <property type="match status" value="1"/>
</dbReference>
<dbReference type="InterPro" id="IPR036249">
    <property type="entry name" value="Thioredoxin-like_sf"/>
</dbReference>
<evidence type="ECO:0000256" key="2">
    <source>
        <dbReference type="ARBA" id="ARBA00007801"/>
    </source>
</evidence>
<dbReference type="GO" id="GO:0071949">
    <property type="term" value="F:FAD binding"/>
    <property type="evidence" value="ECO:0007669"/>
    <property type="project" value="InterPro"/>
</dbReference>
<evidence type="ECO:0000259" key="5">
    <source>
        <dbReference type="Pfam" id="PF01494"/>
    </source>
</evidence>
<keyword evidence="3" id="KW-0285">Flavoprotein</keyword>
<evidence type="ECO:0000313" key="7">
    <source>
        <dbReference type="Proteomes" id="UP000585665"/>
    </source>
</evidence>
<dbReference type="AlphaFoldDB" id="A0A850PH57"/>
<dbReference type="Proteomes" id="UP000585665">
    <property type="component" value="Unassembled WGS sequence"/>
</dbReference>
<dbReference type="RefSeq" id="WP_176614462.1">
    <property type="nucleotide sequence ID" value="NZ_JABXXR010000148.1"/>
</dbReference>
<dbReference type="PRINTS" id="PR00420">
    <property type="entry name" value="RNGMNOXGNASE"/>
</dbReference>
<dbReference type="SUPFAM" id="SSF52833">
    <property type="entry name" value="Thioredoxin-like"/>
    <property type="match status" value="1"/>
</dbReference>
<dbReference type="PANTHER" id="PTHR43004:SF19">
    <property type="entry name" value="BINDING MONOOXYGENASE, PUTATIVE (JCVI)-RELATED"/>
    <property type="match status" value="1"/>
</dbReference>
<gene>
    <name evidence="6" type="ORF">HUK82_13535</name>
</gene>
<dbReference type="InterPro" id="IPR050641">
    <property type="entry name" value="RIFMO-like"/>
</dbReference>
<dbReference type="Gene3D" id="3.40.30.120">
    <property type="match status" value="1"/>
</dbReference>
<comment type="cofactor">
    <cofactor evidence="1">
        <name>FAD</name>
        <dbReference type="ChEBI" id="CHEBI:57692"/>
    </cofactor>
</comment>
<dbReference type="Gene3D" id="3.50.50.60">
    <property type="entry name" value="FAD/NAD(P)-binding domain"/>
    <property type="match status" value="1"/>
</dbReference>
<dbReference type="InterPro" id="IPR036188">
    <property type="entry name" value="FAD/NAD-bd_sf"/>
</dbReference>
<dbReference type="GO" id="GO:0016709">
    <property type="term" value="F:oxidoreductase activity, acting on paired donors, with incorporation or reduction of molecular oxygen, NAD(P)H as one donor, and incorporation of one atom of oxygen"/>
    <property type="evidence" value="ECO:0007669"/>
    <property type="project" value="UniProtKB-ARBA"/>
</dbReference>
<comment type="caution">
    <text evidence="6">The sequence shown here is derived from an EMBL/GenBank/DDBJ whole genome shotgun (WGS) entry which is preliminary data.</text>
</comment>
<comment type="similarity">
    <text evidence="2">Belongs to the PheA/TfdB FAD monooxygenase family.</text>
</comment>
<sequence>MTESTACDQSPGTTVLICGAGAAGLTLAIELARRGCDFRLIERRDAPFEGSRGKGLQPRTLEVFEDLGVLDRIAAVGQPYPPLRTYDDKGGFLDTDLIEARSSTPSEPYPLPIMLPQCLTEQVLRDRLAELGSRVDFGMELTAFESDAQGVTAHVTNGDTVTTLRAAWLVGTDGGRSTVRRLAGIDFPGRTLGVRALVADVALTGLSRDAWHRFNPDDMDRQVSICPLPGTDLFQIQAPIALEGEPDLSADGLTALVATRTGRSDVRVSAVSWASAYAMNARLADRYRAGRVLLAGDAAHTHPPTGGQGLNTSVQDAYNLGWKLSAVGCGAPLMLLDSYEAERRPIAADMLGLSTQLLERMKTGDLSRDRRVRQLDLGYRGSVLTVPAPDRSEVLLNPGDRAPDAPCRGAAGQPTRLFHVLQGAHWTLLIHGQADESGPTPRAGLRICHVGPEGDLVDEGGHIARAYGLQPGQQVLIRPDGYIAAILNVTDGDALAACLAWVRT</sequence>